<dbReference type="EMBL" id="FMBC01000051">
    <property type="protein sequence ID" value="SCC63181.1"/>
    <property type="molecule type" value="Genomic_DNA"/>
</dbReference>
<dbReference type="RefSeq" id="WP_090137759.1">
    <property type="nucleotide sequence ID" value="NZ_FMBC01000051.1"/>
</dbReference>
<evidence type="ECO:0000313" key="10">
    <source>
        <dbReference type="Proteomes" id="UP000198515"/>
    </source>
</evidence>
<dbReference type="PROSITE" id="PS51736">
    <property type="entry name" value="RECOMBINASES_3"/>
    <property type="match status" value="1"/>
</dbReference>
<dbReference type="PANTHER" id="PTHR30461:SF26">
    <property type="entry name" value="RESOLVASE HOMOLOG YNEB"/>
    <property type="match status" value="1"/>
</dbReference>
<dbReference type="FunFam" id="3.40.50.1390:FF:000001">
    <property type="entry name" value="DNA recombinase"/>
    <property type="match status" value="1"/>
</dbReference>
<feature type="active site" description="O-(5'-phospho-DNA)-serine intermediate" evidence="6 7">
    <location>
        <position position="10"/>
    </location>
</feature>
<name>A0A1C4G5Z1_9ENTR</name>
<dbReference type="GO" id="GO:0000150">
    <property type="term" value="F:DNA strand exchange activity"/>
    <property type="evidence" value="ECO:0007669"/>
    <property type="project" value="UniProtKB-KW"/>
</dbReference>
<reference evidence="10" key="1">
    <citation type="submission" date="2016-08" db="EMBL/GenBank/DDBJ databases">
        <authorList>
            <person name="Varghese N."/>
            <person name="Submissions Spin"/>
        </authorList>
    </citation>
    <scope>NUCLEOTIDE SEQUENCE [LARGE SCALE GENOMIC DNA]</scope>
    <source>
        <strain evidence="10">REICA_142</strain>
    </source>
</reference>
<dbReference type="Proteomes" id="UP000198515">
    <property type="component" value="Unassembled WGS sequence"/>
</dbReference>
<proteinExistence type="inferred from homology"/>
<dbReference type="OrthoDB" id="9797501at2"/>
<evidence type="ECO:0000259" key="8">
    <source>
        <dbReference type="PROSITE" id="PS51736"/>
    </source>
</evidence>
<evidence type="ECO:0000256" key="2">
    <source>
        <dbReference type="ARBA" id="ARBA00022908"/>
    </source>
</evidence>
<dbReference type="PANTHER" id="PTHR30461">
    <property type="entry name" value="DNA-INVERTASE FROM LAMBDOID PROPHAGE"/>
    <property type="match status" value="1"/>
</dbReference>
<dbReference type="PROSITE" id="PS00397">
    <property type="entry name" value="RECOMBINASES_1"/>
    <property type="match status" value="1"/>
</dbReference>
<dbReference type="InterPro" id="IPR009057">
    <property type="entry name" value="Homeodomain-like_sf"/>
</dbReference>
<feature type="domain" description="Resolvase/invertase-type recombinase catalytic" evidence="8">
    <location>
        <begin position="2"/>
        <end position="133"/>
    </location>
</feature>
<gene>
    <name evidence="9" type="ORF">GA0061070_105128</name>
</gene>
<evidence type="ECO:0000256" key="5">
    <source>
        <dbReference type="ARBA" id="ARBA00023172"/>
    </source>
</evidence>
<dbReference type="GO" id="GO:0015074">
    <property type="term" value="P:DNA integration"/>
    <property type="evidence" value="ECO:0007669"/>
    <property type="project" value="UniProtKB-KW"/>
</dbReference>
<evidence type="ECO:0000313" key="9">
    <source>
        <dbReference type="EMBL" id="SCC63181.1"/>
    </source>
</evidence>
<dbReference type="InterPro" id="IPR006119">
    <property type="entry name" value="Resolv_N"/>
</dbReference>
<dbReference type="Gene3D" id="3.40.50.1390">
    <property type="entry name" value="Resolvase, N-terminal catalytic domain"/>
    <property type="match status" value="1"/>
</dbReference>
<keyword evidence="4" id="KW-0238">DNA-binding</keyword>
<dbReference type="Pfam" id="PF00239">
    <property type="entry name" value="Resolvase"/>
    <property type="match status" value="1"/>
</dbReference>
<evidence type="ECO:0000256" key="4">
    <source>
        <dbReference type="ARBA" id="ARBA00023125"/>
    </source>
</evidence>
<dbReference type="SUPFAM" id="SSF46689">
    <property type="entry name" value="Homeodomain-like"/>
    <property type="match status" value="1"/>
</dbReference>
<organism evidence="9 10">
    <name type="scientific">Kosakonia oryziphila</name>
    <dbReference type="NCBI Taxonomy" id="1005667"/>
    <lineage>
        <taxon>Bacteria</taxon>
        <taxon>Pseudomonadati</taxon>
        <taxon>Pseudomonadota</taxon>
        <taxon>Gammaproteobacteria</taxon>
        <taxon>Enterobacterales</taxon>
        <taxon>Enterobacteriaceae</taxon>
        <taxon>Kosakonia</taxon>
    </lineage>
</organism>
<sequence length="192" mass="21257">MATVGYARVSTTGQSLDTQLEALSGCEKIFKEKISGAKDDRPELQAMLEFVREGDTVQVTKLDRLARNTRHLLEVSEYLQGKGVALNILNIGINTSTPTGKLMLTMIGAIATFEREMMLERQAEGIALAKLKGKYKGRKATARSKSQEVIALLEKGFSKPEISRQLGIGITSIYRIIRVNRPDLLENKNCND</sequence>
<dbReference type="CDD" id="cd03768">
    <property type="entry name" value="SR_ResInv"/>
    <property type="match status" value="1"/>
</dbReference>
<dbReference type="SMART" id="SM00857">
    <property type="entry name" value="Resolvase"/>
    <property type="match status" value="1"/>
</dbReference>
<protein>
    <submittedName>
        <fullName evidence="9">Site-specific DNA recombinase</fullName>
    </submittedName>
</protein>
<evidence type="ECO:0000256" key="1">
    <source>
        <dbReference type="ARBA" id="ARBA00009913"/>
    </source>
</evidence>
<evidence type="ECO:0000256" key="3">
    <source>
        <dbReference type="ARBA" id="ARBA00023100"/>
    </source>
</evidence>
<dbReference type="SUPFAM" id="SSF53041">
    <property type="entry name" value="Resolvase-like"/>
    <property type="match status" value="1"/>
</dbReference>
<dbReference type="Gene3D" id="1.10.10.60">
    <property type="entry name" value="Homeodomain-like"/>
    <property type="match status" value="1"/>
</dbReference>
<evidence type="ECO:0000256" key="7">
    <source>
        <dbReference type="PROSITE-ProRule" id="PRU10137"/>
    </source>
</evidence>
<accession>A0A1C4G5Z1</accession>
<dbReference type="GO" id="GO:0003677">
    <property type="term" value="F:DNA binding"/>
    <property type="evidence" value="ECO:0007669"/>
    <property type="project" value="UniProtKB-KW"/>
</dbReference>
<keyword evidence="10" id="KW-1185">Reference proteome</keyword>
<dbReference type="InterPro" id="IPR036162">
    <property type="entry name" value="Resolvase-like_N_sf"/>
</dbReference>
<keyword evidence="2" id="KW-0229">DNA integration</keyword>
<comment type="similarity">
    <text evidence="1">Belongs to the site-specific recombinase resolvase family.</text>
</comment>
<keyword evidence="5" id="KW-0233">DNA recombination</keyword>
<dbReference type="InterPro" id="IPR050639">
    <property type="entry name" value="SSR_resolvase"/>
</dbReference>
<keyword evidence="3" id="KW-0230">DNA invertase</keyword>
<dbReference type="InterPro" id="IPR006118">
    <property type="entry name" value="Recombinase_CS"/>
</dbReference>
<evidence type="ECO:0000256" key="6">
    <source>
        <dbReference type="PIRSR" id="PIRSR606118-50"/>
    </source>
</evidence>
<dbReference type="AlphaFoldDB" id="A0A1C4G5Z1"/>